<keyword evidence="2" id="KW-0472">Membrane</keyword>
<dbReference type="InterPro" id="IPR040528">
    <property type="entry name" value="Lectin-like"/>
</dbReference>
<dbReference type="InterPro" id="IPR000668">
    <property type="entry name" value="Peptidase_C1A_C"/>
</dbReference>
<feature type="compositionally biased region" description="Acidic residues" evidence="1">
    <location>
        <begin position="605"/>
        <end position="618"/>
    </location>
</feature>
<evidence type="ECO:0000256" key="2">
    <source>
        <dbReference type="SAM" id="Phobius"/>
    </source>
</evidence>
<dbReference type="PANTHER" id="PTHR35899:SF1">
    <property type="entry name" value="PEPTIDASE C1A PAPAIN C-TERMINAL DOMAIN-CONTAINING PROTEIN"/>
    <property type="match status" value="1"/>
</dbReference>
<keyword evidence="2" id="KW-0812">Transmembrane</keyword>
<accession>A0A449A2X7</accession>
<feature type="compositionally biased region" description="Polar residues" evidence="1">
    <location>
        <begin position="485"/>
        <end position="496"/>
    </location>
</feature>
<dbReference type="InterPro" id="IPR038765">
    <property type="entry name" value="Papain-like_cys_pep_sf"/>
</dbReference>
<dbReference type="SMART" id="SM00645">
    <property type="entry name" value="Pept_C1"/>
    <property type="match status" value="1"/>
</dbReference>
<feature type="compositionally biased region" description="Polar residues" evidence="1">
    <location>
        <begin position="716"/>
        <end position="735"/>
    </location>
</feature>
<dbReference type="GO" id="GO:0006508">
    <property type="term" value="P:proteolysis"/>
    <property type="evidence" value="ECO:0007669"/>
    <property type="project" value="InterPro"/>
</dbReference>
<feature type="compositionally biased region" description="Low complexity" evidence="1">
    <location>
        <begin position="736"/>
        <end position="753"/>
    </location>
</feature>
<keyword evidence="6" id="KW-1185">Reference proteome</keyword>
<feature type="transmembrane region" description="Helical" evidence="2">
    <location>
        <begin position="776"/>
        <end position="799"/>
    </location>
</feature>
<evidence type="ECO:0000259" key="4">
    <source>
        <dbReference type="SMART" id="SM00645"/>
    </source>
</evidence>
<feature type="compositionally biased region" description="Acidic residues" evidence="1">
    <location>
        <begin position="509"/>
        <end position="520"/>
    </location>
</feature>
<evidence type="ECO:0000313" key="6">
    <source>
        <dbReference type="Proteomes" id="UP000290568"/>
    </source>
</evidence>
<sequence>MKLKNKKILTSLLVSPSLLIPFSAISTTTSANSDAPKLELFQTKSPEEIARMPFFDAREYNLVTSVKNQGHEGLCWAYTIASMLETNILKNNIGNYTKNSLDIDEHAIDYISNSWNHNADKLNLNLDAKEWKGLLGEGNHLSYAFNGLMRNTSPIAQTNQTEFPNFNNPTIAKIKNAVKINHTINDIKLAIAKYGSVGVAYAFNRMNFHPETVWYNEPNSIIVTKSPKERYIGNHASVIVGWNDDYYKSNFGPETPKQTGGFIIKNSWGTRMHGQGYFMLSYDSLDLLHEVMAVEVEDNNAYQNTYYYDTKNSFSLFELPGTNERTMANIFPVKKANDEIIEKLKSINFALRGSNITAKIKIYVKNSSMSNPEDGELKLTQKVEIPNSGDKGFYTIDLNKEIILNKSQYFSIIVDVTNKGQKNVDLMASDETRDTLSFYKNNNQWVNSKNDNVVFGIKAHTLEVPINELNKGTAVNEENKELEESSGTNTNNNPSESDAENNPPRIDDSVSESESSESEIETNAGTNVEEPSDSDVSREEEETGSPKTDDSRTDSSPEENNAISKESDTSEAESNNNPPTIDDSVRESESSEGEIETNIGTNVEEPSDSDVSREEEETGSPKTDDSRTDSSPEENNAISKESDTSEAESNNNPPTIDDSVRESESSEGEIETNIGTNVEEPTEPSDSDISREEETGSPKTADSRTDSSPDGKIDQVNDSSTSESQPNNPVETGDQTNSNTTTDESSVTESDNSNNEKELEDVSINSKKPKTNKTNVILWSILGALAGIVTFGMATFFIVKSMKKRVKK</sequence>
<dbReference type="SUPFAM" id="SSF54001">
    <property type="entry name" value="Cysteine proteinases"/>
    <property type="match status" value="1"/>
</dbReference>
<gene>
    <name evidence="5" type="ORF">NCTC10183_00367</name>
</gene>
<proteinExistence type="predicted"/>
<keyword evidence="2" id="KW-1133">Transmembrane helix</keyword>
<evidence type="ECO:0000256" key="1">
    <source>
        <dbReference type="SAM" id="MobiDB-lite"/>
    </source>
</evidence>
<dbReference type="Proteomes" id="UP000290568">
    <property type="component" value="Chromosome"/>
</dbReference>
<dbReference type="PANTHER" id="PTHR35899">
    <property type="entry name" value="PAPAIN FAMILY CYSTEINE PROTEASE DOMAIN CONTAINING PROTEIN"/>
    <property type="match status" value="1"/>
</dbReference>
<name>A0A449A2X7_9BACT</name>
<feature type="signal peptide" evidence="3">
    <location>
        <begin position="1"/>
        <end position="26"/>
    </location>
</feature>
<organism evidence="5 6">
    <name type="scientific">Mycoplasmopsis gallinacea</name>
    <dbReference type="NCBI Taxonomy" id="29556"/>
    <lineage>
        <taxon>Bacteria</taxon>
        <taxon>Bacillati</taxon>
        <taxon>Mycoplasmatota</taxon>
        <taxon>Mycoplasmoidales</taxon>
        <taxon>Metamycoplasmataceae</taxon>
        <taxon>Mycoplasmopsis</taxon>
    </lineage>
</organism>
<protein>
    <recommendedName>
        <fullName evidence="4">Peptidase C1A papain C-terminal domain-containing protein</fullName>
    </recommendedName>
</protein>
<dbReference type="CDD" id="cd02619">
    <property type="entry name" value="Peptidase_C1"/>
    <property type="match status" value="1"/>
</dbReference>
<dbReference type="Pfam" id="PF18560">
    <property type="entry name" value="Lectin_like"/>
    <property type="match status" value="1"/>
</dbReference>
<dbReference type="Pfam" id="PF00112">
    <property type="entry name" value="Peptidase_C1"/>
    <property type="match status" value="1"/>
</dbReference>
<feature type="compositionally biased region" description="Acidic residues" evidence="1">
    <location>
        <begin position="530"/>
        <end position="543"/>
    </location>
</feature>
<reference evidence="5 6" key="1">
    <citation type="submission" date="2019-01" db="EMBL/GenBank/DDBJ databases">
        <authorList>
            <consortium name="Pathogen Informatics"/>
        </authorList>
    </citation>
    <scope>NUCLEOTIDE SEQUENCE [LARGE SCALE GENOMIC DNA]</scope>
    <source>
        <strain evidence="5 6">NCTC10183</strain>
    </source>
</reference>
<feature type="domain" description="Peptidase C1A papain C-terminal" evidence="4">
    <location>
        <begin position="51"/>
        <end position="297"/>
    </location>
</feature>
<dbReference type="Gene3D" id="3.90.70.10">
    <property type="entry name" value="Cysteine proteinases"/>
    <property type="match status" value="1"/>
</dbReference>
<dbReference type="GO" id="GO:0008234">
    <property type="term" value="F:cysteine-type peptidase activity"/>
    <property type="evidence" value="ECO:0007669"/>
    <property type="project" value="InterPro"/>
</dbReference>
<keyword evidence="3" id="KW-0732">Signal</keyword>
<feature type="region of interest" description="Disordered" evidence="1">
    <location>
        <begin position="470"/>
        <end position="770"/>
    </location>
</feature>
<dbReference type="AlphaFoldDB" id="A0A449A2X7"/>
<evidence type="ECO:0000256" key="3">
    <source>
        <dbReference type="SAM" id="SignalP"/>
    </source>
</evidence>
<evidence type="ECO:0000313" key="5">
    <source>
        <dbReference type="EMBL" id="VEU58599.1"/>
    </source>
</evidence>
<dbReference type="EMBL" id="LR214950">
    <property type="protein sequence ID" value="VEU58599.1"/>
    <property type="molecule type" value="Genomic_DNA"/>
</dbReference>
<feature type="chain" id="PRO_5019532581" description="Peptidase C1A papain C-terminal domain-containing protein" evidence="3">
    <location>
        <begin position="27"/>
        <end position="808"/>
    </location>
</feature>
<feature type="compositionally biased region" description="Basic and acidic residues" evidence="1">
    <location>
        <begin position="688"/>
        <end position="715"/>
    </location>
</feature>
<dbReference type="RefSeq" id="WP_223211649.1">
    <property type="nucleotide sequence ID" value="NZ_LR214950.1"/>
</dbReference>